<dbReference type="InterPro" id="IPR002634">
    <property type="entry name" value="BolA"/>
</dbReference>
<dbReference type="OMA" id="MTRVEIH"/>
<sequence length="92" mass="10003">MPAVDLIRERLQTLDPLVLEIGDESHLHKGHAGNTGGGHYAVLVVSGRFEGVSRLNRQKTVKSLLKDLFSGGMIHALGIRAATPDEYFHTAD</sequence>
<dbReference type="EMBL" id="CVTF01000070">
    <property type="protein sequence ID" value="CRY99421.1"/>
    <property type="molecule type" value="Genomic_DNA"/>
</dbReference>
<name>A0A0H5QD25_NEIMI</name>
<dbReference type="SUPFAM" id="SSF82657">
    <property type="entry name" value="BolA-like"/>
    <property type="match status" value="1"/>
</dbReference>
<dbReference type="PANTHER" id="PTHR46230:SF7">
    <property type="entry name" value="BOLA-LIKE PROTEIN 1"/>
    <property type="match status" value="1"/>
</dbReference>
<dbReference type="PIRSF" id="PIRSF003113">
    <property type="entry name" value="BolA"/>
    <property type="match status" value="1"/>
</dbReference>
<comment type="similarity">
    <text evidence="1">Belongs to the BolA/IbaG family.</text>
</comment>
<evidence type="ECO:0000256" key="1">
    <source>
        <dbReference type="RuleBase" id="RU003860"/>
    </source>
</evidence>
<protein>
    <submittedName>
        <fullName evidence="2">Cell division protein BolA</fullName>
    </submittedName>
</protein>
<dbReference type="GO" id="GO:0016226">
    <property type="term" value="P:iron-sulfur cluster assembly"/>
    <property type="evidence" value="ECO:0007669"/>
    <property type="project" value="TreeGrafter"/>
</dbReference>
<dbReference type="AlphaFoldDB" id="A0A0H5QD25"/>
<dbReference type="Gene3D" id="3.30.300.90">
    <property type="entry name" value="BolA-like"/>
    <property type="match status" value="1"/>
</dbReference>
<keyword evidence="2" id="KW-0131">Cell cycle</keyword>
<dbReference type="InterPro" id="IPR036065">
    <property type="entry name" value="BolA-like_sf"/>
</dbReference>
<reference evidence="2 3" key="1">
    <citation type="submission" date="2014-11" db="EMBL/GenBank/DDBJ databases">
        <authorList>
            <person name="Diene M.Seydina."/>
        </authorList>
    </citation>
    <scope>NUCLEOTIDE SEQUENCE [LARGE SCALE GENOMIC DNA]</scope>
    <source>
        <strain evidence="2 3">Neisseria meningitidis CHUV</strain>
    </source>
</reference>
<evidence type="ECO:0000313" key="2">
    <source>
        <dbReference type="EMBL" id="CRY99421.1"/>
    </source>
</evidence>
<accession>A0A0H5QD25</accession>
<proteinExistence type="inferred from homology"/>
<organism evidence="2 3">
    <name type="scientific">Neisseria meningitidis serogroup B</name>
    <dbReference type="NCBI Taxonomy" id="491"/>
    <lineage>
        <taxon>Bacteria</taxon>
        <taxon>Pseudomonadati</taxon>
        <taxon>Pseudomonadota</taxon>
        <taxon>Betaproteobacteria</taxon>
        <taxon>Neisseriales</taxon>
        <taxon>Neisseriaceae</taxon>
        <taxon>Neisseria</taxon>
    </lineage>
</organism>
<dbReference type="PANTHER" id="PTHR46230">
    <property type="match status" value="1"/>
</dbReference>
<dbReference type="GO" id="GO:0051301">
    <property type="term" value="P:cell division"/>
    <property type="evidence" value="ECO:0007669"/>
    <property type="project" value="UniProtKB-KW"/>
</dbReference>
<dbReference type="Proteomes" id="UP000182715">
    <property type="component" value="Unassembled WGS sequence"/>
</dbReference>
<evidence type="ECO:0000313" key="3">
    <source>
        <dbReference type="Proteomes" id="UP000182715"/>
    </source>
</evidence>
<keyword evidence="2" id="KW-0132">Cell division</keyword>
<dbReference type="Pfam" id="PF01722">
    <property type="entry name" value="BolA"/>
    <property type="match status" value="1"/>
</dbReference>